<feature type="transmembrane region" description="Helical" evidence="5">
    <location>
        <begin position="97"/>
        <end position="113"/>
    </location>
</feature>
<proteinExistence type="predicted"/>
<protein>
    <recommendedName>
        <fullName evidence="8">DoxX family protein</fullName>
    </recommendedName>
</protein>
<comment type="subcellular location">
    <subcellularLocation>
        <location evidence="1">Membrane</location>
        <topology evidence="1">Multi-pass membrane protein</topology>
    </subcellularLocation>
</comment>
<dbReference type="Pfam" id="PF13564">
    <property type="entry name" value="DoxX_2"/>
    <property type="match status" value="1"/>
</dbReference>
<evidence type="ECO:0000256" key="2">
    <source>
        <dbReference type="ARBA" id="ARBA00022692"/>
    </source>
</evidence>
<evidence type="ECO:0000256" key="4">
    <source>
        <dbReference type="ARBA" id="ARBA00023136"/>
    </source>
</evidence>
<keyword evidence="7" id="KW-1185">Reference proteome</keyword>
<name>A0A3S9MYZ8_9FLAO</name>
<evidence type="ECO:0000313" key="6">
    <source>
        <dbReference type="EMBL" id="AZQ44378.1"/>
    </source>
</evidence>
<evidence type="ECO:0000256" key="5">
    <source>
        <dbReference type="SAM" id="Phobius"/>
    </source>
</evidence>
<dbReference type="GO" id="GO:0016020">
    <property type="term" value="C:membrane"/>
    <property type="evidence" value="ECO:0007669"/>
    <property type="project" value="UniProtKB-SubCell"/>
</dbReference>
<feature type="transmembrane region" description="Helical" evidence="5">
    <location>
        <begin position="6"/>
        <end position="24"/>
    </location>
</feature>
<keyword evidence="2 5" id="KW-0812">Transmembrane</keyword>
<sequence>MKLLEILTYFSAISFFFFGITCLVTPHMKLEFTRFGLTTRQRQLTGVLQLIGAAGLLFYQYNIVVTMAAAAGLSLLMLLGFYVRLKIKDSIYQSSPALIYMLLNALIVFQIWQGL</sequence>
<feature type="transmembrane region" description="Helical" evidence="5">
    <location>
        <begin position="67"/>
        <end position="85"/>
    </location>
</feature>
<keyword evidence="4 5" id="KW-0472">Membrane</keyword>
<keyword evidence="3 5" id="KW-1133">Transmembrane helix</keyword>
<dbReference type="EMBL" id="CP034549">
    <property type="protein sequence ID" value="AZQ44378.1"/>
    <property type="molecule type" value="Genomic_DNA"/>
</dbReference>
<dbReference type="Proteomes" id="UP000279600">
    <property type="component" value="Chromosome"/>
</dbReference>
<dbReference type="AlphaFoldDB" id="A0A3S9MYZ8"/>
<reference evidence="6 7" key="1">
    <citation type="submission" date="2018-12" db="EMBL/GenBank/DDBJ databases">
        <title>Complete genome of Nonlabens sp. MJ115.</title>
        <authorList>
            <person name="Choi H.S."/>
            <person name="Jung J."/>
        </authorList>
    </citation>
    <scope>NUCLEOTIDE SEQUENCE [LARGE SCALE GENOMIC DNA]</scope>
    <source>
        <strain evidence="6 7">MJ115</strain>
    </source>
</reference>
<evidence type="ECO:0008006" key="8">
    <source>
        <dbReference type="Google" id="ProtNLM"/>
    </source>
</evidence>
<evidence type="ECO:0000256" key="1">
    <source>
        <dbReference type="ARBA" id="ARBA00004141"/>
    </source>
</evidence>
<gene>
    <name evidence="6" type="ORF">EJ995_09045</name>
</gene>
<organism evidence="6 7">
    <name type="scientific">Nonlabens ponticola</name>
    <dbReference type="NCBI Taxonomy" id="2496866"/>
    <lineage>
        <taxon>Bacteria</taxon>
        <taxon>Pseudomonadati</taxon>
        <taxon>Bacteroidota</taxon>
        <taxon>Flavobacteriia</taxon>
        <taxon>Flavobacteriales</taxon>
        <taxon>Flavobacteriaceae</taxon>
        <taxon>Nonlabens</taxon>
    </lineage>
</organism>
<evidence type="ECO:0000256" key="3">
    <source>
        <dbReference type="ARBA" id="ARBA00022989"/>
    </source>
</evidence>
<evidence type="ECO:0000313" key="7">
    <source>
        <dbReference type="Proteomes" id="UP000279600"/>
    </source>
</evidence>
<dbReference type="RefSeq" id="WP_126447759.1">
    <property type="nucleotide sequence ID" value="NZ_CP034549.1"/>
</dbReference>
<dbReference type="OrthoDB" id="799482at2"/>
<accession>A0A3S9MYZ8</accession>
<dbReference type="InterPro" id="IPR032808">
    <property type="entry name" value="DoxX"/>
</dbReference>
<dbReference type="KEGG" id="noj:EJ995_09045"/>